<evidence type="ECO:0000313" key="1">
    <source>
        <dbReference type="EMBL" id="NGO55413.1"/>
    </source>
</evidence>
<reference evidence="1 2" key="1">
    <citation type="submission" date="2020-02" db="EMBL/GenBank/DDBJ databases">
        <title>Genome sequence of strain CCNWXJ40-4.</title>
        <authorList>
            <person name="Gao J."/>
            <person name="Sun J."/>
        </authorList>
    </citation>
    <scope>NUCLEOTIDE SEQUENCE [LARGE SCALE GENOMIC DNA]</scope>
    <source>
        <strain evidence="1 2">CCNWXJ 40-4</strain>
    </source>
</reference>
<comment type="caution">
    <text evidence="1">The sequence shown here is derived from an EMBL/GenBank/DDBJ whole genome shotgun (WGS) entry which is preliminary data.</text>
</comment>
<name>A0A6G4WMK1_9HYPH</name>
<dbReference type="EMBL" id="JAAKZF010000098">
    <property type="protein sequence ID" value="NGO55413.1"/>
    <property type="molecule type" value="Genomic_DNA"/>
</dbReference>
<evidence type="ECO:0000313" key="2">
    <source>
        <dbReference type="Proteomes" id="UP001642900"/>
    </source>
</evidence>
<keyword evidence="2" id="KW-1185">Reference proteome</keyword>
<gene>
    <name evidence="1" type="ORF">G6N73_30940</name>
</gene>
<protein>
    <recommendedName>
        <fullName evidence="3">GNAT family N-acetyltransferase</fullName>
    </recommendedName>
</protein>
<organism evidence="1 2">
    <name type="scientific">Allomesorhizobium camelthorni</name>
    <dbReference type="NCBI Taxonomy" id="475069"/>
    <lineage>
        <taxon>Bacteria</taxon>
        <taxon>Pseudomonadati</taxon>
        <taxon>Pseudomonadota</taxon>
        <taxon>Alphaproteobacteria</taxon>
        <taxon>Hyphomicrobiales</taxon>
        <taxon>Phyllobacteriaceae</taxon>
        <taxon>Allomesorhizobium</taxon>
    </lineage>
</organism>
<dbReference type="RefSeq" id="WP_165033767.1">
    <property type="nucleotide sequence ID" value="NZ_JAAKZF010000098.1"/>
</dbReference>
<dbReference type="Proteomes" id="UP001642900">
    <property type="component" value="Unassembled WGS sequence"/>
</dbReference>
<sequence length="91" mass="10017">MSMVEITVRDALPADVPFLRDALAKLNDEMETLSGAAGFRAEGFPGLNIEGCLQRDSFLIAVAGEEPRGFLSIYLLYPSPDRALFGPDRWQ</sequence>
<accession>A0A6G4WMK1</accession>
<evidence type="ECO:0008006" key="3">
    <source>
        <dbReference type="Google" id="ProtNLM"/>
    </source>
</evidence>
<dbReference type="Gene3D" id="3.40.630.30">
    <property type="match status" value="1"/>
</dbReference>
<dbReference type="AlphaFoldDB" id="A0A6G4WMK1"/>
<proteinExistence type="predicted"/>